<dbReference type="InterPro" id="IPR027485">
    <property type="entry name" value="AMMECR1_N"/>
</dbReference>
<dbReference type="PANTHER" id="PTHR13016">
    <property type="entry name" value="AMMECR1 HOMOLOG"/>
    <property type="match status" value="1"/>
</dbReference>
<dbReference type="RefSeq" id="WP_076341538.1">
    <property type="nucleotide sequence ID" value="NZ_CAPDDE010000006.1"/>
</dbReference>
<accession>A0A1U7NM45</accession>
<dbReference type="Gene3D" id="3.30.700.20">
    <property type="entry name" value="Hypothetical protein ph0010, domain 1"/>
    <property type="match status" value="1"/>
</dbReference>
<dbReference type="Pfam" id="PF02900">
    <property type="entry name" value="LigB"/>
    <property type="match status" value="1"/>
</dbReference>
<evidence type="ECO:0000259" key="1">
    <source>
        <dbReference type="PROSITE" id="PS51112"/>
    </source>
</evidence>
<comment type="caution">
    <text evidence="2">The sequence shown here is derived from an EMBL/GenBank/DDBJ whole genome shotgun (WGS) entry which is preliminary data.</text>
</comment>
<dbReference type="GO" id="GO:0016702">
    <property type="term" value="F:oxidoreductase activity, acting on single donors with incorporation of molecular oxygen, incorporation of two atoms of oxygen"/>
    <property type="evidence" value="ECO:0007669"/>
    <property type="project" value="UniProtKB-ARBA"/>
</dbReference>
<dbReference type="Pfam" id="PF01871">
    <property type="entry name" value="AMMECR1"/>
    <property type="match status" value="1"/>
</dbReference>
<dbReference type="GeneID" id="78275666"/>
<dbReference type="InterPro" id="IPR023473">
    <property type="entry name" value="AMMECR1"/>
</dbReference>
<dbReference type="PROSITE" id="PS51112">
    <property type="entry name" value="AMMECR1"/>
    <property type="match status" value="1"/>
</dbReference>
<dbReference type="AlphaFoldDB" id="A0A1U7NM45"/>
<dbReference type="CDD" id="cd07951">
    <property type="entry name" value="ED_3B_N_AMMECR1"/>
    <property type="match status" value="1"/>
</dbReference>
<dbReference type="InterPro" id="IPR002733">
    <property type="entry name" value="AMMECR1_domain"/>
</dbReference>
<dbReference type="GO" id="GO:0008198">
    <property type="term" value="F:ferrous iron binding"/>
    <property type="evidence" value="ECO:0007669"/>
    <property type="project" value="InterPro"/>
</dbReference>
<dbReference type="InterPro" id="IPR027623">
    <property type="entry name" value="AmmeMemoSam_A"/>
</dbReference>
<organism evidence="2 3">
    <name type="scientific">Dubosiella newyorkensis</name>
    <dbReference type="NCBI Taxonomy" id="1862672"/>
    <lineage>
        <taxon>Bacteria</taxon>
        <taxon>Bacillati</taxon>
        <taxon>Bacillota</taxon>
        <taxon>Erysipelotrichia</taxon>
        <taxon>Erysipelotrichales</taxon>
        <taxon>Erysipelotrichaceae</taxon>
        <taxon>Dubosiella</taxon>
    </lineage>
</organism>
<dbReference type="SUPFAM" id="SSF143447">
    <property type="entry name" value="AMMECR1-like"/>
    <property type="match status" value="1"/>
</dbReference>
<keyword evidence="3" id="KW-1185">Reference proteome</keyword>
<dbReference type="OrthoDB" id="159752at2"/>
<dbReference type="Proteomes" id="UP000186705">
    <property type="component" value="Unassembled WGS sequence"/>
</dbReference>
<dbReference type="NCBIfam" id="TIGR04336">
    <property type="entry name" value="AmmeMemoSam_B"/>
    <property type="match status" value="1"/>
</dbReference>
<reference evidence="2 3" key="1">
    <citation type="submission" date="2016-11" db="EMBL/GenBank/DDBJ databases">
        <title>Description of two novel members of the family Erysipelotrichaceae: Ileibacterium lipovorans gen. nov., sp. nov. and Dubosiella newyorkensis, gen. nov., sp. nov.</title>
        <authorList>
            <person name="Cox L.M."/>
            <person name="Sohn J."/>
            <person name="Tyrrell K.L."/>
            <person name="Citron D.M."/>
            <person name="Lawson P.A."/>
            <person name="Patel N.B."/>
            <person name="Iizumi T."/>
            <person name="Perez-Perez G.I."/>
            <person name="Goldstein E.J."/>
            <person name="Blaser M.J."/>
        </authorList>
    </citation>
    <scope>NUCLEOTIDE SEQUENCE [LARGE SCALE GENOMIC DNA]</scope>
    <source>
        <strain evidence="2 3">NYU-BL-A4</strain>
    </source>
</reference>
<dbReference type="EMBL" id="MPKA01000067">
    <property type="protein sequence ID" value="OLU46200.1"/>
    <property type="molecule type" value="Genomic_DNA"/>
</dbReference>
<dbReference type="InterPro" id="IPR004183">
    <property type="entry name" value="Xdiol_dOase_suB"/>
</dbReference>
<dbReference type="InterPro" id="IPR036071">
    <property type="entry name" value="AMMECR1_dom_sf"/>
</dbReference>
<evidence type="ECO:0000313" key="2">
    <source>
        <dbReference type="EMBL" id="OLU46200.1"/>
    </source>
</evidence>
<evidence type="ECO:0000313" key="3">
    <source>
        <dbReference type="Proteomes" id="UP000186705"/>
    </source>
</evidence>
<name>A0A1U7NM45_9FIRM</name>
<dbReference type="Gene3D" id="3.40.830.10">
    <property type="entry name" value="LigB-like"/>
    <property type="match status" value="1"/>
</dbReference>
<sequence length="462" mass="50625">MSVLNGIAVPHPPLIVPNVGRGEEKKIENITSAMEEAAQKIVEAKPDTVVIISPHAPSYYDYIQLSKGAYGEGDLAQFNDPYDRFRIPYDQELVDAIESICMENGIPAGTLGKQDGSLDHGTMVPLYFLKSLAPETKFVRIGLGGPNNKVHYQVGQAIQEAAQKLGRKVSIVASGDLSHCQKAGTHYGYRPEGPKYDEKIMEILGDGDFLRLLEVSEEDAEKAMVCGQKSFCILAGALDGLSVDAKALAHSAEFGVGYGVATFTDPKEDLDRHFLIMAEAQDRNAYEERIKKEDAYVKLARDTINDLIHENELVIPSASLPSEMLEERAGVFVSIHKNGELRGCIGTTEPTEANVATEIVRNALAASMRDPRFPAIQPWELEELEINVDVLGKPEIIEDESQLDVKKYGVIVSKNGKRGLLLPDLEGVDTITKQVSIAKQKAGLLTDEPGCTLERFEVVRHV</sequence>
<gene>
    <name evidence="2" type="ORF">BO225_06890</name>
</gene>
<dbReference type="STRING" id="1862672.BO225_06890"/>
<dbReference type="SUPFAM" id="SSF53213">
    <property type="entry name" value="LigB-like"/>
    <property type="match status" value="1"/>
</dbReference>
<proteinExistence type="predicted"/>
<dbReference type="PANTHER" id="PTHR13016:SF0">
    <property type="entry name" value="AMME SYNDROME CANDIDATE GENE 1 PROTEIN"/>
    <property type="match status" value="1"/>
</dbReference>
<feature type="domain" description="AMMECR1" evidence="1">
    <location>
        <begin position="291"/>
        <end position="462"/>
    </location>
</feature>
<protein>
    <recommendedName>
        <fullName evidence="1">AMMECR1 domain-containing protein</fullName>
    </recommendedName>
</protein>
<dbReference type="NCBIfam" id="TIGR04335">
    <property type="entry name" value="AmmeMemoSam_A"/>
    <property type="match status" value="1"/>
</dbReference>